<dbReference type="Pfam" id="PF07678">
    <property type="entry name" value="TED_complement"/>
    <property type="match status" value="1"/>
</dbReference>
<evidence type="ECO:0000313" key="2">
    <source>
        <dbReference type="EMBL" id="GBN95097.1"/>
    </source>
</evidence>
<dbReference type="AlphaFoldDB" id="A0A4Y2T3F8"/>
<dbReference type="InterPro" id="IPR008930">
    <property type="entry name" value="Terpenoid_cyclase/PrenylTrfase"/>
</dbReference>
<organism evidence="2 3">
    <name type="scientific">Araneus ventricosus</name>
    <name type="common">Orbweaver spider</name>
    <name type="synonym">Epeira ventricosa</name>
    <dbReference type="NCBI Taxonomy" id="182803"/>
    <lineage>
        <taxon>Eukaryota</taxon>
        <taxon>Metazoa</taxon>
        <taxon>Ecdysozoa</taxon>
        <taxon>Arthropoda</taxon>
        <taxon>Chelicerata</taxon>
        <taxon>Arachnida</taxon>
        <taxon>Araneae</taxon>
        <taxon>Araneomorphae</taxon>
        <taxon>Entelegynae</taxon>
        <taxon>Araneoidea</taxon>
        <taxon>Araneidae</taxon>
        <taxon>Araneus</taxon>
    </lineage>
</organism>
<dbReference type="Proteomes" id="UP000499080">
    <property type="component" value="Unassembled WGS sequence"/>
</dbReference>
<sequence length="337" mass="37496">MPIVATTTGVVNVTVMAKSQTAKEIVTNPLLVQPEGVPQSKHTSVLLDLSQGAYLMKYLDTNLTESAAETGRQERPFVPGSNKATLSVTGDLFGAVFPKIPLDAESMLKKPDWCGEQNMFNFAANLYTLLYLRLTGQNDLQVEREAFRHLRAGYQRQLSYQLSDGSFSVFRWDASPSVWLTAFCARVFHQAIVREWEAFLTIDPVVIQSAVRWLLQQQSPEGAFCETTPFPYDRKMNLTSSRLKDPVKYRNISLTAHVLITLQEVGDVGGELGSAVQRALRGAQHYLEKMLYSLRDAKDPYEIAIVTYALTLVNSDDGEAAFNALDAKMRDSGELAS</sequence>
<dbReference type="Gene3D" id="1.50.10.20">
    <property type="match status" value="1"/>
</dbReference>
<keyword evidence="3" id="KW-1185">Reference proteome</keyword>
<dbReference type="InterPro" id="IPR050473">
    <property type="entry name" value="A2M/Complement_sys"/>
</dbReference>
<gene>
    <name evidence="2" type="primary">CPAMD8_2</name>
    <name evidence="2" type="ORF">AVEN_78466_1</name>
</gene>
<dbReference type="OrthoDB" id="6359008at2759"/>
<evidence type="ECO:0000313" key="3">
    <source>
        <dbReference type="Proteomes" id="UP000499080"/>
    </source>
</evidence>
<dbReference type="InterPro" id="IPR011626">
    <property type="entry name" value="Alpha-macroglobulin_TED"/>
</dbReference>
<feature type="domain" description="Alpha-macroglobulin-like TED" evidence="1">
    <location>
        <begin position="87"/>
        <end position="334"/>
    </location>
</feature>
<dbReference type="EMBL" id="BGPR01025854">
    <property type="protein sequence ID" value="GBN95097.1"/>
    <property type="molecule type" value="Genomic_DNA"/>
</dbReference>
<proteinExistence type="predicted"/>
<dbReference type="PANTHER" id="PTHR11412">
    <property type="entry name" value="MACROGLOBULIN / COMPLEMENT"/>
    <property type="match status" value="1"/>
</dbReference>
<dbReference type="PANTHER" id="PTHR11412:SF146">
    <property type="entry name" value="CD109 ANTIGEN"/>
    <property type="match status" value="1"/>
</dbReference>
<name>A0A4Y2T3F8_ARAVE</name>
<comment type="caution">
    <text evidence="2">The sequence shown here is derived from an EMBL/GenBank/DDBJ whole genome shotgun (WGS) entry which is preliminary data.</text>
</comment>
<dbReference type="SUPFAM" id="SSF48239">
    <property type="entry name" value="Terpenoid cyclases/Protein prenyltransferases"/>
    <property type="match status" value="1"/>
</dbReference>
<accession>A0A4Y2T3F8</accession>
<evidence type="ECO:0000259" key="1">
    <source>
        <dbReference type="Pfam" id="PF07678"/>
    </source>
</evidence>
<reference evidence="2 3" key="1">
    <citation type="journal article" date="2019" name="Sci. Rep.">
        <title>Orb-weaving spider Araneus ventricosus genome elucidates the spidroin gene catalogue.</title>
        <authorList>
            <person name="Kono N."/>
            <person name="Nakamura H."/>
            <person name="Ohtoshi R."/>
            <person name="Moran D.A.P."/>
            <person name="Shinohara A."/>
            <person name="Yoshida Y."/>
            <person name="Fujiwara M."/>
            <person name="Mori M."/>
            <person name="Tomita M."/>
            <person name="Arakawa K."/>
        </authorList>
    </citation>
    <scope>NUCLEOTIDE SEQUENCE [LARGE SCALE GENOMIC DNA]</scope>
</reference>
<dbReference type="SMART" id="SM01419">
    <property type="entry name" value="Thiol-ester_cl"/>
    <property type="match status" value="1"/>
</dbReference>
<protein>
    <submittedName>
        <fullName evidence="2">C3 and PZP-like alpha-2-macroglobulin domain-containing protein 8</fullName>
    </submittedName>
</protein>
<dbReference type="GO" id="GO:0005615">
    <property type="term" value="C:extracellular space"/>
    <property type="evidence" value="ECO:0007669"/>
    <property type="project" value="InterPro"/>
</dbReference>
<dbReference type="InterPro" id="IPR047565">
    <property type="entry name" value="Alpha-macroglob_thiol-ester_cl"/>
</dbReference>